<feature type="region of interest" description="Disordered" evidence="1">
    <location>
        <begin position="205"/>
        <end position="240"/>
    </location>
</feature>
<dbReference type="OrthoDB" id="1927826at2759"/>
<dbReference type="Pfam" id="PF14299">
    <property type="entry name" value="PP2"/>
    <property type="match status" value="1"/>
</dbReference>
<dbReference type="InterPro" id="IPR036047">
    <property type="entry name" value="F-box-like_dom_sf"/>
</dbReference>
<dbReference type="InterPro" id="IPR025886">
    <property type="entry name" value="PP2-like"/>
</dbReference>
<gene>
    <name evidence="2" type="ORF">Taro_010494</name>
</gene>
<name>A0A843U7R6_COLES</name>
<dbReference type="PANTHER" id="PTHR32278:SF111">
    <property type="entry name" value="F-BOX PROTEIN PP2-B12-RELATED"/>
    <property type="match status" value="1"/>
</dbReference>
<organism evidence="2 3">
    <name type="scientific">Colocasia esculenta</name>
    <name type="common">Wild taro</name>
    <name type="synonym">Arum esculentum</name>
    <dbReference type="NCBI Taxonomy" id="4460"/>
    <lineage>
        <taxon>Eukaryota</taxon>
        <taxon>Viridiplantae</taxon>
        <taxon>Streptophyta</taxon>
        <taxon>Embryophyta</taxon>
        <taxon>Tracheophyta</taxon>
        <taxon>Spermatophyta</taxon>
        <taxon>Magnoliopsida</taxon>
        <taxon>Liliopsida</taxon>
        <taxon>Araceae</taxon>
        <taxon>Aroideae</taxon>
        <taxon>Colocasieae</taxon>
        <taxon>Colocasia</taxon>
    </lineage>
</organism>
<dbReference type="EMBL" id="NMUH01000380">
    <property type="protein sequence ID" value="MQL78077.1"/>
    <property type="molecule type" value="Genomic_DNA"/>
</dbReference>
<dbReference type="SUPFAM" id="SSF81383">
    <property type="entry name" value="F-box domain"/>
    <property type="match status" value="1"/>
</dbReference>
<comment type="caution">
    <text evidence="2">The sequence shown here is derived from an EMBL/GenBank/DDBJ whole genome shotgun (WGS) entry which is preliminary data.</text>
</comment>
<evidence type="ECO:0000313" key="2">
    <source>
        <dbReference type="EMBL" id="MQL78077.1"/>
    </source>
</evidence>
<dbReference type="AlphaFoldDB" id="A0A843U7R6"/>
<accession>A0A843U7R6</accession>
<reference evidence="2" key="1">
    <citation type="submission" date="2017-07" db="EMBL/GenBank/DDBJ databases">
        <title>Taro Niue Genome Assembly and Annotation.</title>
        <authorList>
            <person name="Atibalentja N."/>
            <person name="Keating K."/>
            <person name="Fields C.J."/>
        </authorList>
    </citation>
    <scope>NUCLEOTIDE SEQUENCE</scope>
    <source>
        <strain evidence="2">Niue_2</strain>
        <tissue evidence="2">Leaf</tissue>
    </source>
</reference>
<keyword evidence="3" id="KW-1185">Reference proteome</keyword>
<evidence type="ECO:0000256" key="1">
    <source>
        <dbReference type="SAM" id="MobiDB-lite"/>
    </source>
</evidence>
<protein>
    <submittedName>
        <fullName evidence="2">Uncharacterized protein</fullName>
    </submittedName>
</protein>
<proteinExistence type="predicted"/>
<dbReference type="PANTHER" id="PTHR32278">
    <property type="entry name" value="F-BOX DOMAIN-CONTAINING PROTEIN"/>
    <property type="match status" value="1"/>
</dbReference>
<sequence length="277" mass="31506">MDQQELPVDHISRLPEGCLALLLSFTTPRDSAVSPAFLSAAQSDLVWVGFLPRDFRDILRRSSTPVATPSMRELYFRLCDSILIDGDDKMLWLEKPTGKKCGMLSARALGIIWGQDTRYWRWVSVPDARFPEVAELKQVCWLEITARISSRYLSPGTTYTAYLVMRLSDAPYGLDEPPQETEISVGGVQSSVRRIRLQERSTPLHEPWRGRRGRRAPTPHEVGAQSRRPPGEQDGACLPRPRADGWMEVEMGDFFVEEGGVEEAVDVRLRGWQRLHW</sequence>
<dbReference type="Proteomes" id="UP000652761">
    <property type="component" value="Unassembled WGS sequence"/>
</dbReference>
<dbReference type="CDD" id="cd22162">
    <property type="entry name" value="F-box_AtSKIP3-like"/>
    <property type="match status" value="1"/>
</dbReference>
<evidence type="ECO:0000313" key="3">
    <source>
        <dbReference type="Proteomes" id="UP000652761"/>
    </source>
</evidence>